<dbReference type="EMBL" id="JAPEVA010000162">
    <property type="protein sequence ID" value="KAJ4395350.1"/>
    <property type="molecule type" value="Genomic_DNA"/>
</dbReference>
<evidence type="ECO:0000259" key="1">
    <source>
        <dbReference type="Pfam" id="PF05368"/>
    </source>
</evidence>
<evidence type="ECO:0000313" key="2">
    <source>
        <dbReference type="EMBL" id="KAJ4395350.1"/>
    </source>
</evidence>
<organism evidence="2 3">
    <name type="scientific">Didymella pomorum</name>
    <dbReference type="NCBI Taxonomy" id="749634"/>
    <lineage>
        <taxon>Eukaryota</taxon>
        <taxon>Fungi</taxon>
        <taxon>Dikarya</taxon>
        <taxon>Ascomycota</taxon>
        <taxon>Pezizomycotina</taxon>
        <taxon>Dothideomycetes</taxon>
        <taxon>Pleosporomycetidae</taxon>
        <taxon>Pleosporales</taxon>
        <taxon>Pleosporineae</taxon>
        <taxon>Didymellaceae</taxon>
        <taxon>Didymella</taxon>
    </lineage>
</organism>
<name>A0A9W8Z0H8_9PLEO</name>
<dbReference type="PANTHER" id="PTHR43162:SF1">
    <property type="entry name" value="PRESTALK A DIFFERENTIATION PROTEIN A"/>
    <property type="match status" value="1"/>
</dbReference>
<dbReference type="InterPro" id="IPR036291">
    <property type="entry name" value="NAD(P)-bd_dom_sf"/>
</dbReference>
<proteinExistence type="predicted"/>
<keyword evidence="3" id="KW-1185">Reference proteome</keyword>
<evidence type="ECO:0000313" key="3">
    <source>
        <dbReference type="Proteomes" id="UP001140510"/>
    </source>
</evidence>
<dbReference type="AlphaFoldDB" id="A0A9W8Z0H8"/>
<sequence length="325" mass="35457">MATQPMYMITAAAGNIGKRLVSYLLSLPTKPQVLLPTSNAAKLQSSLPEALDKARIHIVEGSIKDPRFVETILKEHNVTGVSLALTGDDELFTTTNILDAIQRSGTVKHLVYISACEDYSLDAIKNGSLQGQSAAHVLVKYLVEAKIKHGLLPREALGGLSWTILGPSLFFDNDNLMKDPLLEHGIYGVPLSDKGVSRVDPADIALAAANSLADDGRQWGGKKVMIGSFKTYSGSDIAQLWSEALGKSIKPTFADQEGLDNLENGFGQVAGPAWGRDLRLMYETFAQRGFLMNETDYKEQLGLLGKEPESYEKFVERTAKEWTAQ</sequence>
<dbReference type="InterPro" id="IPR008030">
    <property type="entry name" value="NmrA-like"/>
</dbReference>
<feature type="domain" description="NmrA-like" evidence="1">
    <location>
        <begin position="9"/>
        <end position="262"/>
    </location>
</feature>
<reference evidence="2" key="1">
    <citation type="submission" date="2022-10" db="EMBL/GenBank/DDBJ databases">
        <title>Tapping the CABI collections for fungal endophytes: first genome assemblies for Collariella, Neodidymelliopsis, Ascochyta clinopodiicola, Didymella pomorum, Didymosphaeria variabile, Neocosmospora piperis and Neocucurbitaria cava.</title>
        <authorList>
            <person name="Hill R."/>
        </authorList>
    </citation>
    <scope>NUCLEOTIDE SEQUENCE</scope>
    <source>
        <strain evidence="2">IMI 355091</strain>
    </source>
</reference>
<accession>A0A9W8Z0H8</accession>
<protein>
    <recommendedName>
        <fullName evidence="1">NmrA-like domain-containing protein</fullName>
    </recommendedName>
</protein>
<dbReference type="Gene3D" id="3.40.50.720">
    <property type="entry name" value="NAD(P)-binding Rossmann-like Domain"/>
    <property type="match status" value="1"/>
</dbReference>
<dbReference type="InterPro" id="IPR051604">
    <property type="entry name" value="Ergot_Alk_Oxidoreductase"/>
</dbReference>
<dbReference type="Proteomes" id="UP001140510">
    <property type="component" value="Unassembled WGS sequence"/>
</dbReference>
<dbReference type="Pfam" id="PF05368">
    <property type="entry name" value="NmrA"/>
    <property type="match status" value="1"/>
</dbReference>
<dbReference type="OrthoDB" id="3539286at2759"/>
<dbReference type="PANTHER" id="PTHR43162">
    <property type="match status" value="1"/>
</dbReference>
<comment type="caution">
    <text evidence="2">The sequence shown here is derived from an EMBL/GenBank/DDBJ whole genome shotgun (WGS) entry which is preliminary data.</text>
</comment>
<gene>
    <name evidence="2" type="ORF">N0V91_010912</name>
</gene>
<dbReference type="SUPFAM" id="SSF51735">
    <property type="entry name" value="NAD(P)-binding Rossmann-fold domains"/>
    <property type="match status" value="1"/>
</dbReference>